<dbReference type="Pfam" id="PF13759">
    <property type="entry name" value="2OG-FeII_Oxy_5"/>
    <property type="match status" value="1"/>
</dbReference>
<organism evidence="1 2">
    <name type="scientific">Dokdonella immobilis</name>
    <dbReference type="NCBI Taxonomy" id="578942"/>
    <lineage>
        <taxon>Bacteria</taxon>
        <taxon>Pseudomonadati</taxon>
        <taxon>Pseudomonadota</taxon>
        <taxon>Gammaproteobacteria</taxon>
        <taxon>Lysobacterales</taxon>
        <taxon>Rhodanobacteraceae</taxon>
        <taxon>Dokdonella</taxon>
    </lineage>
</organism>
<protein>
    <recommendedName>
        <fullName evidence="3">2OG-Fe(II) oxygenase superfamily protein</fullName>
    </recommendedName>
</protein>
<name>A0A1I5AMK1_9GAMM</name>
<proteinExistence type="predicted"/>
<dbReference type="Gene3D" id="2.60.120.620">
    <property type="entry name" value="q2cbj1_9rhob like domain"/>
    <property type="match status" value="1"/>
</dbReference>
<dbReference type="OrthoDB" id="549777at2"/>
<keyword evidence="2" id="KW-1185">Reference proteome</keyword>
<gene>
    <name evidence="1" type="ORF">SAMN05216289_1405</name>
</gene>
<accession>A0A1I5AMK1</accession>
<reference evidence="1 2" key="1">
    <citation type="submission" date="2016-10" db="EMBL/GenBank/DDBJ databases">
        <authorList>
            <person name="de Groot N.N."/>
        </authorList>
    </citation>
    <scope>NUCLEOTIDE SEQUENCE [LARGE SCALE GENOMIC DNA]</scope>
    <source>
        <strain evidence="1 2">CGMCC 1.7659</strain>
    </source>
</reference>
<dbReference type="AlphaFoldDB" id="A0A1I5AMK1"/>
<dbReference type="STRING" id="578942.SAMN05216289_1405"/>
<dbReference type="EMBL" id="FOVF01000040">
    <property type="protein sequence ID" value="SFN63580.1"/>
    <property type="molecule type" value="Genomic_DNA"/>
</dbReference>
<evidence type="ECO:0008006" key="3">
    <source>
        <dbReference type="Google" id="ProtNLM"/>
    </source>
</evidence>
<sequence>MLQIKGLFPVPFGFDQHPNPVPLNAALRRLFIARENEGRRHANPGPITLRNEQVFESHFQLFSWSEPEIAELRDFCLSRVAQMVSELNGYDEATRRRLDMKTDAWFHVTRRNGFFGVHNHPLASWSGVYCVAAGQHDANQPDSGLLNFLHPHIGQSMYIDPGNEHFKAPFSIQNYGLSLQPGQIVLFPSWLLHQVLPFYGEAERITVAFNCSLSMR</sequence>
<dbReference type="InterPro" id="IPR012668">
    <property type="entry name" value="CHP02466"/>
</dbReference>
<dbReference type="RefSeq" id="WP_092410574.1">
    <property type="nucleotide sequence ID" value="NZ_FOVF01000040.1"/>
</dbReference>
<dbReference type="Proteomes" id="UP000198575">
    <property type="component" value="Unassembled WGS sequence"/>
</dbReference>
<evidence type="ECO:0000313" key="2">
    <source>
        <dbReference type="Proteomes" id="UP000198575"/>
    </source>
</evidence>
<evidence type="ECO:0000313" key="1">
    <source>
        <dbReference type="EMBL" id="SFN63580.1"/>
    </source>
</evidence>